<feature type="signal peptide" evidence="1">
    <location>
        <begin position="1"/>
        <end position="18"/>
    </location>
</feature>
<dbReference type="KEGG" id="psco:LY89DRAFT_79897"/>
<dbReference type="Proteomes" id="UP000070700">
    <property type="component" value="Unassembled WGS sequence"/>
</dbReference>
<dbReference type="Gene3D" id="1.20.1280.140">
    <property type="match status" value="1"/>
</dbReference>
<accession>A0A194X827</accession>
<feature type="chain" id="PRO_5008267938" evidence="1">
    <location>
        <begin position="19"/>
        <end position="180"/>
    </location>
</feature>
<dbReference type="GeneID" id="28833138"/>
<dbReference type="GO" id="GO:0005576">
    <property type="term" value="C:extracellular region"/>
    <property type="evidence" value="ECO:0007669"/>
    <property type="project" value="TreeGrafter"/>
</dbReference>
<evidence type="ECO:0000313" key="2">
    <source>
        <dbReference type="EMBL" id="KUJ16315.1"/>
    </source>
</evidence>
<proteinExistence type="predicted"/>
<dbReference type="AlphaFoldDB" id="A0A194X827"/>
<protein>
    <submittedName>
        <fullName evidence="2">Uncharacterized protein</fullName>
    </submittedName>
</protein>
<dbReference type="InterPro" id="IPR021054">
    <property type="entry name" value="Cell_wall_mannoprotein_1"/>
</dbReference>
<dbReference type="InParanoid" id="A0A194X827"/>
<reference evidence="2 3" key="1">
    <citation type="submission" date="2015-10" db="EMBL/GenBank/DDBJ databases">
        <title>Full genome of DAOMC 229536 Phialocephala scopiformis, a fungal endophyte of spruce producing the potent anti-insectan compound rugulosin.</title>
        <authorList>
            <consortium name="DOE Joint Genome Institute"/>
            <person name="Walker A.K."/>
            <person name="Frasz S.L."/>
            <person name="Seifert K.A."/>
            <person name="Miller J.D."/>
            <person name="Mondo S.J."/>
            <person name="Labutti K."/>
            <person name="Lipzen A."/>
            <person name="Dockter R."/>
            <person name="Kennedy M."/>
            <person name="Grigoriev I.V."/>
            <person name="Spatafora J.W."/>
        </authorList>
    </citation>
    <scope>NUCLEOTIDE SEQUENCE [LARGE SCALE GENOMIC DNA]</scope>
    <source>
        <strain evidence="2 3">CBS 120377</strain>
    </source>
</reference>
<sequence length="180" mass="19330">MVSFKSLLLLATAALVTAKPLAIRSFDADLVLLDLGALDTSVKGLTSAIEAYDGGVVQATPILTAFSAVHVANRKCYDTCGSVKNMTSSDSYTIIDYVTRTLALDIPAGIKALEAKKDAFVASDLQYQVVSSLDLLKYDHESLSQALAKKESQEQDVQLKTYVVVKEIDDAIVGGISYFQ</sequence>
<evidence type="ECO:0000313" key="3">
    <source>
        <dbReference type="Proteomes" id="UP000070700"/>
    </source>
</evidence>
<gene>
    <name evidence="2" type="ORF">LY89DRAFT_79897</name>
</gene>
<dbReference type="OrthoDB" id="2422134at2759"/>
<dbReference type="Pfam" id="PF12296">
    <property type="entry name" value="HsbA"/>
    <property type="match status" value="1"/>
</dbReference>
<name>A0A194X827_MOLSC</name>
<dbReference type="EMBL" id="KQ947416">
    <property type="protein sequence ID" value="KUJ16315.1"/>
    <property type="molecule type" value="Genomic_DNA"/>
</dbReference>
<dbReference type="PANTHER" id="PTHR38123">
    <property type="entry name" value="CELL WALL SERINE-THREONINE-RICH GALACTOMANNOPROTEIN MP1 (AFU_ORTHOLOGUE AFUA_4G03240)"/>
    <property type="match status" value="1"/>
</dbReference>
<keyword evidence="3" id="KW-1185">Reference proteome</keyword>
<organism evidence="2 3">
    <name type="scientific">Mollisia scopiformis</name>
    <name type="common">Conifer needle endophyte fungus</name>
    <name type="synonym">Phialocephala scopiformis</name>
    <dbReference type="NCBI Taxonomy" id="149040"/>
    <lineage>
        <taxon>Eukaryota</taxon>
        <taxon>Fungi</taxon>
        <taxon>Dikarya</taxon>
        <taxon>Ascomycota</taxon>
        <taxon>Pezizomycotina</taxon>
        <taxon>Leotiomycetes</taxon>
        <taxon>Helotiales</taxon>
        <taxon>Mollisiaceae</taxon>
        <taxon>Mollisia</taxon>
    </lineage>
</organism>
<dbReference type="RefSeq" id="XP_018070670.1">
    <property type="nucleotide sequence ID" value="XM_018223412.1"/>
</dbReference>
<dbReference type="PANTHER" id="PTHR38123:SF1">
    <property type="entry name" value="HYDROPHOBIC SURFACE BINDING PROTEIN"/>
    <property type="match status" value="1"/>
</dbReference>
<evidence type="ECO:0000256" key="1">
    <source>
        <dbReference type="SAM" id="SignalP"/>
    </source>
</evidence>
<keyword evidence="1" id="KW-0732">Signal</keyword>